<dbReference type="Proteomes" id="UP000528555">
    <property type="component" value="Unassembled WGS sequence"/>
</dbReference>
<dbReference type="AlphaFoldDB" id="A0A850HL41"/>
<dbReference type="RefSeq" id="WP_101695787.1">
    <property type="nucleotide sequence ID" value="NZ_OEPZ01000004.1"/>
</dbReference>
<evidence type="ECO:0000313" key="3">
    <source>
        <dbReference type="EMBL" id="NVH58479.1"/>
    </source>
</evidence>
<sequence length="93" mass="10733">MRIPLSSIRYFTSDKRIVRVVTDNGTYDFYDKLNDLETKLSDAFVRIHNRYLIHLKYLSEIQGNQAIVDGESLPVSRSCKSALSIAFAKFMLQ</sequence>
<evidence type="ECO:0000313" key="2">
    <source>
        <dbReference type="EMBL" id="NSK14705.1"/>
    </source>
</evidence>
<dbReference type="Pfam" id="PF04397">
    <property type="entry name" value="LytTR"/>
    <property type="match status" value="1"/>
</dbReference>
<keyword evidence="4" id="KW-1185">Reference proteome</keyword>
<protein>
    <submittedName>
        <fullName evidence="3">LytTR family transcriptional regulator</fullName>
    </submittedName>
</protein>
<reference evidence="4 5" key="1">
    <citation type="journal article" date="2020" name="Cell Host Microbe">
        <title>Functional and Genomic Variation between Human-Derived Isolates of Lachnospiraceae Reveals Inter- and Intra-Species Diversity.</title>
        <authorList>
            <person name="Sorbara M.T."/>
            <person name="Littmann E.R."/>
            <person name="Fontana E."/>
            <person name="Moody T.U."/>
            <person name="Kohout C.E."/>
            <person name="Gjonbalaj M."/>
            <person name="Eaton V."/>
            <person name="Seok R."/>
            <person name="Leiner I.M."/>
            <person name="Pamer E.G."/>
        </authorList>
    </citation>
    <scope>NUCLEOTIDE SEQUENCE [LARGE SCALE GENOMIC DNA]</scope>
    <source>
        <strain evidence="3 4">MSK.17.11</strain>
        <strain evidence="2 5">MSK.17.38</strain>
    </source>
</reference>
<dbReference type="InterPro" id="IPR046947">
    <property type="entry name" value="LytR-like"/>
</dbReference>
<dbReference type="PANTHER" id="PTHR37299">
    <property type="entry name" value="TRANSCRIPTIONAL REGULATOR-RELATED"/>
    <property type="match status" value="1"/>
</dbReference>
<organism evidence="3 4">
    <name type="scientific">Dorea phocaeensis</name>
    <dbReference type="NCBI Taxonomy" id="2040291"/>
    <lineage>
        <taxon>Bacteria</taxon>
        <taxon>Bacillati</taxon>
        <taxon>Bacillota</taxon>
        <taxon>Clostridia</taxon>
        <taxon>Lachnospirales</taxon>
        <taxon>Lachnospiraceae</taxon>
        <taxon>Dorea</taxon>
    </lineage>
</organism>
<evidence type="ECO:0000313" key="5">
    <source>
        <dbReference type="Proteomes" id="UP000701680"/>
    </source>
</evidence>
<dbReference type="GO" id="GO:0003677">
    <property type="term" value="F:DNA binding"/>
    <property type="evidence" value="ECO:0007669"/>
    <property type="project" value="InterPro"/>
</dbReference>
<dbReference type="Proteomes" id="UP000701680">
    <property type="component" value="Unassembled WGS sequence"/>
</dbReference>
<gene>
    <name evidence="3" type="ORF">G5A66_07430</name>
    <name evidence="2" type="ORF">G5A75_07450</name>
</gene>
<comment type="caution">
    <text evidence="3">The sequence shown here is derived from an EMBL/GenBank/DDBJ whole genome shotgun (WGS) entry which is preliminary data.</text>
</comment>
<dbReference type="EMBL" id="JAAIUO010000004">
    <property type="protein sequence ID" value="NSK14705.1"/>
    <property type="molecule type" value="Genomic_DNA"/>
</dbReference>
<dbReference type="PROSITE" id="PS50930">
    <property type="entry name" value="HTH_LYTTR"/>
    <property type="match status" value="1"/>
</dbReference>
<dbReference type="EMBL" id="JAAITX010000004">
    <property type="protein sequence ID" value="NVH58479.1"/>
    <property type="molecule type" value="Genomic_DNA"/>
</dbReference>
<dbReference type="Gene3D" id="2.40.50.1020">
    <property type="entry name" value="LytTr DNA-binding domain"/>
    <property type="match status" value="1"/>
</dbReference>
<dbReference type="PANTHER" id="PTHR37299:SF1">
    <property type="entry name" value="STAGE 0 SPORULATION PROTEIN A HOMOLOG"/>
    <property type="match status" value="1"/>
</dbReference>
<reference evidence="3" key="2">
    <citation type="submission" date="2020-02" db="EMBL/GenBank/DDBJ databases">
        <authorList>
            <person name="Littmann E."/>
            <person name="Sorbara M."/>
        </authorList>
    </citation>
    <scope>NUCLEOTIDE SEQUENCE</scope>
    <source>
        <strain evidence="3">MSK.17.11</strain>
        <strain evidence="2">MSK.17.38</strain>
    </source>
</reference>
<accession>A0A850HL41</accession>
<dbReference type="SMART" id="SM00850">
    <property type="entry name" value="LytTR"/>
    <property type="match status" value="1"/>
</dbReference>
<evidence type="ECO:0000259" key="1">
    <source>
        <dbReference type="PROSITE" id="PS50930"/>
    </source>
</evidence>
<dbReference type="OrthoDB" id="9802383at2"/>
<evidence type="ECO:0000313" key="4">
    <source>
        <dbReference type="Proteomes" id="UP000528555"/>
    </source>
</evidence>
<dbReference type="InterPro" id="IPR007492">
    <property type="entry name" value="LytTR_DNA-bd_dom"/>
</dbReference>
<feature type="domain" description="HTH LytTR-type" evidence="1">
    <location>
        <begin position="1"/>
        <end position="89"/>
    </location>
</feature>
<proteinExistence type="predicted"/>
<name>A0A850HL41_9FIRM</name>
<dbReference type="GO" id="GO:0000156">
    <property type="term" value="F:phosphorelay response regulator activity"/>
    <property type="evidence" value="ECO:0007669"/>
    <property type="project" value="InterPro"/>
</dbReference>